<reference evidence="3 4" key="1">
    <citation type="journal article" date="2012" name="Int. J. Syst. Evol. Microbiol.">
        <title>Shewanella dokdonensis sp. nov., isolated from seawater.</title>
        <authorList>
            <person name="Sung H.R."/>
            <person name="Yoon J.H."/>
            <person name="Ghim S.Y."/>
        </authorList>
    </citation>
    <scope>NUCLEOTIDE SEQUENCE [LARGE SCALE GENOMIC DNA]</scope>
    <source>
        <strain evidence="3 4">DSM 23626</strain>
    </source>
</reference>
<dbReference type="InterPro" id="IPR050304">
    <property type="entry name" value="MT-severing_AAA_ATPase"/>
</dbReference>
<name>A0ABX8DHH5_9GAMM</name>
<dbReference type="Proteomes" id="UP000676428">
    <property type="component" value="Chromosome"/>
</dbReference>
<dbReference type="Gene3D" id="3.40.50.300">
    <property type="entry name" value="P-loop containing nucleotide triphosphate hydrolases"/>
    <property type="match status" value="2"/>
</dbReference>
<keyword evidence="1" id="KW-0547">Nucleotide-binding</keyword>
<dbReference type="InterPro" id="IPR003593">
    <property type="entry name" value="AAA+_ATPase"/>
</dbReference>
<evidence type="ECO:0000313" key="3">
    <source>
        <dbReference type="EMBL" id="QVK24145.1"/>
    </source>
</evidence>
<dbReference type="GO" id="GO:0005524">
    <property type="term" value="F:ATP binding"/>
    <property type="evidence" value="ECO:0007669"/>
    <property type="project" value="UniProtKB-KW"/>
</dbReference>
<dbReference type="InterPro" id="IPR003959">
    <property type="entry name" value="ATPase_AAA_core"/>
</dbReference>
<dbReference type="InterPro" id="IPR003960">
    <property type="entry name" value="ATPase_AAA_CS"/>
</dbReference>
<evidence type="ECO:0000256" key="1">
    <source>
        <dbReference type="RuleBase" id="RU003651"/>
    </source>
</evidence>
<dbReference type="SMART" id="SM00382">
    <property type="entry name" value="AAA"/>
    <property type="match status" value="2"/>
</dbReference>
<dbReference type="EMBL" id="CP074572">
    <property type="protein sequence ID" value="QVK24145.1"/>
    <property type="molecule type" value="Genomic_DNA"/>
</dbReference>
<feature type="domain" description="AAA+ ATPase" evidence="2">
    <location>
        <begin position="477"/>
        <end position="606"/>
    </location>
</feature>
<dbReference type="RefSeq" id="WP_213682755.1">
    <property type="nucleotide sequence ID" value="NZ_CP074572.1"/>
</dbReference>
<accession>A0ABX8DHH5</accession>
<sequence length="682" mass="75916">MLKRSKSRLWRAQYCHYLASRYGEALICAAFTREGKFSSSMVESMTGEKVERHKQYSLDDVLALIPNEDRAPTASNTVTHNAKFLCQLFGLPIKMQPVVAFVIVMNANLGLKGIADVLLDDDEGVLERVLVAKSGLDSEDIIKQLDKLANCQLIEEVSFVTPYLMKLPVPLIPILVKQPLTSAEQLMAPLICQSREAQFSLSQFGHVNTDLLANYLSAITKQPTVGINILLYGKAGTGKTELARTLANSVQRSLLEVQSLRLEEGKLVGAFHSRNPASQRLVYLNLLQGLLSGSSGSLLLVDECESLFVQADEHYTKEGLMRVLEQNPVPAIWITNHAELLEPSFIRRFKLVMEVPVPEESFAYAMSQQLLTSLKVSDEYRLLLAEKPNVTPAMVGNAVHVATTLKLKGTKAEAILDEVIEATLEACGEDAPLPKYQGELVFDDSLVNFKIVKEQATSNEQTAEILASINHAVEQAMPIRVMLSGPPGTGKTAWVHHLAETHGYELMHIKCSDVLSKYVGDSEQNVARLFREADKQQKLMLIDEVDSLLSKRESAHAQYEVQLVNELLSQLECNTMPVFAATNALASIDSAVMRRFDFKLECDYLTSEQRQALYKQVFGIKRLTHIEISTLNTLNQLTPGDFAILARRQRFEPKRDHRATALALLGAENSRKQGKPRIGFIR</sequence>
<dbReference type="PROSITE" id="PS00674">
    <property type="entry name" value="AAA"/>
    <property type="match status" value="1"/>
</dbReference>
<keyword evidence="4" id="KW-1185">Reference proteome</keyword>
<feature type="domain" description="AAA+ ATPase" evidence="2">
    <location>
        <begin position="225"/>
        <end position="359"/>
    </location>
</feature>
<dbReference type="InterPro" id="IPR027417">
    <property type="entry name" value="P-loop_NTPase"/>
</dbReference>
<dbReference type="CDD" id="cd19481">
    <property type="entry name" value="RecA-like_protease"/>
    <property type="match status" value="1"/>
</dbReference>
<proteinExistence type="inferred from homology"/>
<comment type="similarity">
    <text evidence="1">Belongs to the AAA ATPase family.</text>
</comment>
<keyword evidence="1 3" id="KW-0067">ATP-binding</keyword>
<protein>
    <submittedName>
        <fullName evidence="3">ATP-binding protein</fullName>
    </submittedName>
</protein>
<dbReference type="SUPFAM" id="SSF52540">
    <property type="entry name" value="P-loop containing nucleoside triphosphate hydrolases"/>
    <property type="match status" value="2"/>
</dbReference>
<gene>
    <name evidence="3" type="ORF">KHX94_06030</name>
</gene>
<evidence type="ECO:0000313" key="4">
    <source>
        <dbReference type="Proteomes" id="UP000676428"/>
    </source>
</evidence>
<dbReference type="PANTHER" id="PTHR23074">
    <property type="entry name" value="AAA DOMAIN-CONTAINING"/>
    <property type="match status" value="1"/>
</dbReference>
<dbReference type="PANTHER" id="PTHR23074:SF83">
    <property type="entry name" value="VACUOLAR PROTEIN SORTING-ASSOCIATED PROTEIN 4A"/>
    <property type="match status" value="1"/>
</dbReference>
<organism evidence="3 4">
    <name type="scientific">Shewanella dokdonensis</name>
    <dbReference type="NCBI Taxonomy" id="712036"/>
    <lineage>
        <taxon>Bacteria</taxon>
        <taxon>Pseudomonadati</taxon>
        <taxon>Pseudomonadota</taxon>
        <taxon>Gammaproteobacteria</taxon>
        <taxon>Alteromonadales</taxon>
        <taxon>Shewanellaceae</taxon>
        <taxon>Shewanella</taxon>
    </lineage>
</organism>
<evidence type="ECO:0000259" key="2">
    <source>
        <dbReference type="SMART" id="SM00382"/>
    </source>
</evidence>
<dbReference type="Pfam" id="PF00004">
    <property type="entry name" value="AAA"/>
    <property type="match status" value="2"/>
</dbReference>